<dbReference type="AlphaFoldDB" id="A0A563W0I8"/>
<comment type="pathway">
    <text evidence="10">Lipid metabolism; phospholipid metabolism.</text>
</comment>
<evidence type="ECO:0000256" key="1">
    <source>
        <dbReference type="ARBA" id="ARBA00022475"/>
    </source>
</evidence>
<evidence type="ECO:0000256" key="9">
    <source>
        <dbReference type="ARBA" id="ARBA00023264"/>
    </source>
</evidence>
<dbReference type="SMART" id="SM01207">
    <property type="entry name" value="G3P_acyltransf"/>
    <property type="match status" value="1"/>
</dbReference>
<dbReference type="NCBIfam" id="TIGR00023">
    <property type="entry name" value="glycerol-3-phosphate 1-O-acyltransferase PlsY"/>
    <property type="match status" value="1"/>
</dbReference>
<evidence type="ECO:0000256" key="3">
    <source>
        <dbReference type="ARBA" id="ARBA00022679"/>
    </source>
</evidence>
<dbReference type="EC" id="2.3.1.275" evidence="10"/>
<dbReference type="PANTHER" id="PTHR30309:SF0">
    <property type="entry name" value="GLYCEROL-3-PHOSPHATE ACYLTRANSFERASE-RELATED"/>
    <property type="match status" value="1"/>
</dbReference>
<accession>A0A563W0I8</accession>
<reference evidence="11 12" key="1">
    <citation type="submission" date="2019-01" db="EMBL/GenBank/DDBJ databases">
        <authorList>
            <person name="Brito A."/>
        </authorList>
    </citation>
    <scope>NUCLEOTIDE SEQUENCE [LARGE SCALE GENOMIC DNA]</scope>
    <source>
        <strain evidence="11">1</strain>
    </source>
</reference>
<dbReference type="Pfam" id="PF02660">
    <property type="entry name" value="G3P_acyltransf"/>
    <property type="match status" value="1"/>
</dbReference>
<keyword evidence="7 10" id="KW-0472">Membrane</keyword>
<dbReference type="InterPro" id="IPR003811">
    <property type="entry name" value="G3P_acylTferase_PlsY"/>
</dbReference>
<keyword evidence="12" id="KW-1185">Reference proteome</keyword>
<evidence type="ECO:0000256" key="8">
    <source>
        <dbReference type="ARBA" id="ARBA00023209"/>
    </source>
</evidence>
<evidence type="ECO:0000256" key="4">
    <source>
        <dbReference type="ARBA" id="ARBA00022692"/>
    </source>
</evidence>
<evidence type="ECO:0000256" key="6">
    <source>
        <dbReference type="ARBA" id="ARBA00023098"/>
    </source>
</evidence>
<keyword evidence="8 10" id="KW-0594">Phospholipid biosynthesis</keyword>
<keyword evidence="6 10" id="KW-0443">Lipid metabolism</keyword>
<dbReference type="PANTHER" id="PTHR30309">
    <property type="entry name" value="INNER MEMBRANE PROTEIN YGIH"/>
    <property type="match status" value="1"/>
</dbReference>
<dbReference type="UniPathway" id="UPA00085"/>
<comment type="function">
    <text evidence="10">Catalyzes the transfer of an acyl group from acyl-phosphate (acyl-PO(4)) to glycerol-3-phosphate (G3P) to form lysophosphatidic acid (LPA). This enzyme utilizes acyl-phosphate as fatty acyl donor, but not acyl-CoA or acyl-ACP.</text>
</comment>
<keyword evidence="11" id="KW-0012">Acyltransferase</keyword>
<evidence type="ECO:0000256" key="2">
    <source>
        <dbReference type="ARBA" id="ARBA00022516"/>
    </source>
</evidence>
<feature type="transmembrane region" description="Helical" evidence="10">
    <location>
        <begin position="57"/>
        <end position="82"/>
    </location>
</feature>
<dbReference type="Proteomes" id="UP000320055">
    <property type="component" value="Unassembled WGS sequence"/>
</dbReference>
<dbReference type="GO" id="GO:0043772">
    <property type="term" value="F:acyl-phosphate glycerol-3-phosphate acyltransferase activity"/>
    <property type="evidence" value="ECO:0007669"/>
    <property type="project" value="UniProtKB-UniRule"/>
</dbReference>
<comment type="subcellular location">
    <subcellularLocation>
        <location evidence="10">Cell membrane</location>
        <topology evidence="10">Multi-pass membrane protein</topology>
    </subcellularLocation>
</comment>
<dbReference type="HAMAP" id="MF_01043">
    <property type="entry name" value="PlsY"/>
    <property type="match status" value="1"/>
</dbReference>
<feature type="transmembrane region" description="Helical" evidence="10">
    <location>
        <begin position="158"/>
        <end position="190"/>
    </location>
</feature>
<name>A0A563W0I8_9CYAN</name>
<protein>
    <recommendedName>
        <fullName evidence="10">Glycerol-3-phosphate acyltransferase</fullName>
    </recommendedName>
    <alternativeName>
        <fullName evidence="10">Acyl-PO4 G3P acyltransferase</fullName>
    </alternativeName>
    <alternativeName>
        <fullName evidence="10">Acyl-phosphate--glycerol-3-phosphate acyltransferase</fullName>
    </alternativeName>
    <alternativeName>
        <fullName evidence="10">G3P acyltransferase</fullName>
        <shortName evidence="10">GPAT</shortName>
        <ecNumber evidence="10">2.3.1.275</ecNumber>
    </alternativeName>
    <alternativeName>
        <fullName evidence="10">Lysophosphatidic acid synthase</fullName>
        <shortName evidence="10">LPA synthase</shortName>
    </alternativeName>
</protein>
<evidence type="ECO:0000256" key="10">
    <source>
        <dbReference type="HAMAP-Rule" id="MF_01043"/>
    </source>
</evidence>
<keyword evidence="1 10" id="KW-1003">Cell membrane</keyword>
<dbReference type="RefSeq" id="WP_144866851.1">
    <property type="nucleotide sequence ID" value="NZ_LR213815.1"/>
</dbReference>
<organism evidence="11 12">
    <name type="scientific">Hyella patelloides LEGE 07179</name>
    <dbReference type="NCBI Taxonomy" id="945734"/>
    <lineage>
        <taxon>Bacteria</taxon>
        <taxon>Bacillati</taxon>
        <taxon>Cyanobacteriota</taxon>
        <taxon>Cyanophyceae</taxon>
        <taxon>Pleurocapsales</taxon>
        <taxon>Hyellaceae</taxon>
        <taxon>Hyella</taxon>
    </lineage>
</organism>
<keyword evidence="2 10" id="KW-0444">Lipid biosynthesis</keyword>
<evidence type="ECO:0000313" key="11">
    <source>
        <dbReference type="EMBL" id="VEP17180.1"/>
    </source>
</evidence>
<dbReference type="GO" id="GO:0008654">
    <property type="term" value="P:phospholipid biosynthetic process"/>
    <property type="evidence" value="ECO:0007669"/>
    <property type="project" value="UniProtKB-UniRule"/>
</dbReference>
<keyword evidence="5 10" id="KW-1133">Transmembrane helix</keyword>
<comment type="catalytic activity">
    <reaction evidence="10">
        <text>an acyl phosphate + sn-glycerol 3-phosphate = a 1-acyl-sn-glycero-3-phosphate + phosphate</text>
        <dbReference type="Rhea" id="RHEA:34075"/>
        <dbReference type="ChEBI" id="CHEBI:43474"/>
        <dbReference type="ChEBI" id="CHEBI:57597"/>
        <dbReference type="ChEBI" id="CHEBI:57970"/>
        <dbReference type="ChEBI" id="CHEBI:59918"/>
        <dbReference type="EC" id="2.3.1.275"/>
    </reaction>
</comment>
<dbReference type="GO" id="GO:0005886">
    <property type="term" value="C:plasma membrane"/>
    <property type="evidence" value="ECO:0007669"/>
    <property type="project" value="UniProtKB-SubCell"/>
</dbReference>
<feature type="transmembrane region" description="Helical" evidence="10">
    <location>
        <begin position="6"/>
        <end position="27"/>
    </location>
</feature>
<gene>
    <name evidence="10 11" type="primary">plsY</name>
    <name evidence="11" type="ORF">H1P_560037</name>
</gene>
<sequence length="214" mass="22831">MIAQLIISSLFVIAAYLFGSFPTGYLMGKYLQGIDIREHGSGSTGATNVLRTIGKKAAIVVLLSDIGKGAIAVSLVRFFYAYYPEILPETWKPWLIIITALAAILGHSKSVWLNFTGGKSVATGIGVVFLVNPWLALGTLATFGVTIAIFRIVSLSSIAGAIAVIVLAIILQQPIPYIIFASLAGGYVIIRHSTNIQRILAGEEPKVGQSLQEN</sequence>
<proteinExistence type="inferred from homology"/>
<comment type="subunit">
    <text evidence="10">Probably interacts with PlsX.</text>
</comment>
<keyword evidence="4 10" id="KW-0812">Transmembrane</keyword>
<evidence type="ECO:0000256" key="5">
    <source>
        <dbReference type="ARBA" id="ARBA00022989"/>
    </source>
</evidence>
<feature type="transmembrane region" description="Helical" evidence="10">
    <location>
        <begin position="127"/>
        <end position="152"/>
    </location>
</feature>
<dbReference type="EMBL" id="CAACVJ010000512">
    <property type="protein sequence ID" value="VEP17180.1"/>
    <property type="molecule type" value="Genomic_DNA"/>
</dbReference>
<evidence type="ECO:0000313" key="12">
    <source>
        <dbReference type="Proteomes" id="UP000320055"/>
    </source>
</evidence>
<comment type="similarity">
    <text evidence="10">Belongs to the PlsY family.</text>
</comment>
<keyword evidence="9 10" id="KW-1208">Phospholipid metabolism</keyword>
<feature type="transmembrane region" description="Helical" evidence="10">
    <location>
        <begin position="94"/>
        <end position="115"/>
    </location>
</feature>
<evidence type="ECO:0000256" key="7">
    <source>
        <dbReference type="ARBA" id="ARBA00023136"/>
    </source>
</evidence>
<keyword evidence="3 10" id="KW-0808">Transferase</keyword>
<dbReference type="OrthoDB" id="9777124at2"/>